<organism evidence="2 3">
    <name type="scientific">Phascolomyces articulosus</name>
    <dbReference type="NCBI Taxonomy" id="60185"/>
    <lineage>
        <taxon>Eukaryota</taxon>
        <taxon>Fungi</taxon>
        <taxon>Fungi incertae sedis</taxon>
        <taxon>Mucoromycota</taxon>
        <taxon>Mucoromycotina</taxon>
        <taxon>Mucoromycetes</taxon>
        <taxon>Mucorales</taxon>
        <taxon>Lichtheimiaceae</taxon>
        <taxon>Phascolomyces</taxon>
    </lineage>
</organism>
<evidence type="ECO:0000313" key="2">
    <source>
        <dbReference type="EMBL" id="KAI9265237.1"/>
    </source>
</evidence>
<dbReference type="SUPFAM" id="SSF81383">
    <property type="entry name" value="F-box domain"/>
    <property type="match status" value="1"/>
</dbReference>
<reference evidence="2" key="1">
    <citation type="journal article" date="2022" name="IScience">
        <title>Evolution of zygomycete secretomes and the origins of terrestrial fungal ecologies.</title>
        <authorList>
            <person name="Chang Y."/>
            <person name="Wang Y."/>
            <person name="Mondo S."/>
            <person name="Ahrendt S."/>
            <person name="Andreopoulos W."/>
            <person name="Barry K."/>
            <person name="Beard J."/>
            <person name="Benny G.L."/>
            <person name="Blankenship S."/>
            <person name="Bonito G."/>
            <person name="Cuomo C."/>
            <person name="Desiro A."/>
            <person name="Gervers K.A."/>
            <person name="Hundley H."/>
            <person name="Kuo A."/>
            <person name="LaButti K."/>
            <person name="Lang B.F."/>
            <person name="Lipzen A."/>
            <person name="O'Donnell K."/>
            <person name="Pangilinan J."/>
            <person name="Reynolds N."/>
            <person name="Sandor L."/>
            <person name="Smith M.E."/>
            <person name="Tsang A."/>
            <person name="Grigoriev I.V."/>
            <person name="Stajich J.E."/>
            <person name="Spatafora J.W."/>
        </authorList>
    </citation>
    <scope>NUCLEOTIDE SEQUENCE</scope>
    <source>
        <strain evidence="2">RSA 2281</strain>
    </source>
</reference>
<dbReference type="PANTHER" id="PTHR13318">
    <property type="entry name" value="PARTNER OF PAIRED, ISOFORM B-RELATED"/>
    <property type="match status" value="1"/>
</dbReference>
<dbReference type="Gene3D" id="1.25.40.10">
    <property type="entry name" value="Tetratricopeptide repeat domain"/>
    <property type="match status" value="1"/>
</dbReference>
<dbReference type="GO" id="GO:0031146">
    <property type="term" value="P:SCF-dependent proteasomal ubiquitin-dependent protein catabolic process"/>
    <property type="evidence" value="ECO:0007669"/>
    <property type="project" value="TreeGrafter"/>
</dbReference>
<dbReference type="EMBL" id="JAIXMP010000011">
    <property type="protein sequence ID" value="KAI9265237.1"/>
    <property type="molecule type" value="Genomic_DNA"/>
</dbReference>
<accession>A0AAD5PF08</accession>
<dbReference type="InterPro" id="IPR032675">
    <property type="entry name" value="LRR_dom_sf"/>
</dbReference>
<keyword evidence="3" id="KW-1185">Reference proteome</keyword>
<dbReference type="SUPFAM" id="SSF52047">
    <property type="entry name" value="RNI-like"/>
    <property type="match status" value="1"/>
</dbReference>
<evidence type="ECO:0008006" key="4">
    <source>
        <dbReference type="Google" id="ProtNLM"/>
    </source>
</evidence>
<dbReference type="Gene3D" id="3.80.10.10">
    <property type="entry name" value="Ribonuclease Inhibitor"/>
    <property type="match status" value="1"/>
</dbReference>
<feature type="region of interest" description="Disordered" evidence="1">
    <location>
        <begin position="592"/>
        <end position="639"/>
    </location>
</feature>
<comment type="caution">
    <text evidence="2">The sequence shown here is derived from an EMBL/GenBank/DDBJ whole genome shotgun (WGS) entry which is preliminary data.</text>
</comment>
<feature type="compositionally biased region" description="Low complexity" evidence="1">
    <location>
        <begin position="592"/>
        <end position="610"/>
    </location>
</feature>
<dbReference type="InterPro" id="IPR036047">
    <property type="entry name" value="F-box-like_dom_sf"/>
</dbReference>
<dbReference type="InterPro" id="IPR011990">
    <property type="entry name" value="TPR-like_helical_dom_sf"/>
</dbReference>
<dbReference type="Proteomes" id="UP001209540">
    <property type="component" value="Unassembled WGS sequence"/>
</dbReference>
<dbReference type="SUPFAM" id="SSF48452">
    <property type="entry name" value="TPR-like"/>
    <property type="match status" value="1"/>
</dbReference>
<dbReference type="AlphaFoldDB" id="A0AAD5PF08"/>
<protein>
    <recommendedName>
        <fullName evidence="4">F-box domain-containing protein</fullName>
    </recommendedName>
</protein>
<dbReference type="GO" id="GO:0019005">
    <property type="term" value="C:SCF ubiquitin ligase complex"/>
    <property type="evidence" value="ECO:0007669"/>
    <property type="project" value="TreeGrafter"/>
</dbReference>
<feature type="compositionally biased region" description="Low complexity" evidence="1">
    <location>
        <begin position="621"/>
        <end position="639"/>
    </location>
</feature>
<name>A0AAD5PF08_9FUNG</name>
<reference evidence="2" key="2">
    <citation type="submission" date="2023-02" db="EMBL/GenBank/DDBJ databases">
        <authorList>
            <consortium name="DOE Joint Genome Institute"/>
            <person name="Mondo S.J."/>
            <person name="Chang Y."/>
            <person name="Wang Y."/>
            <person name="Ahrendt S."/>
            <person name="Andreopoulos W."/>
            <person name="Barry K."/>
            <person name="Beard J."/>
            <person name="Benny G.L."/>
            <person name="Blankenship S."/>
            <person name="Bonito G."/>
            <person name="Cuomo C."/>
            <person name="Desiro A."/>
            <person name="Gervers K.A."/>
            <person name="Hundley H."/>
            <person name="Kuo A."/>
            <person name="LaButti K."/>
            <person name="Lang B.F."/>
            <person name="Lipzen A."/>
            <person name="O'Donnell K."/>
            <person name="Pangilinan J."/>
            <person name="Reynolds N."/>
            <person name="Sandor L."/>
            <person name="Smith M.W."/>
            <person name="Tsang A."/>
            <person name="Grigoriev I.V."/>
            <person name="Stajich J.E."/>
            <person name="Spatafora J.W."/>
        </authorList>
    </citation>
    <scope>NUCLEOTIDE SEQUENCE</scope>
    <source>
        <strain evidence="2">RSA 2281</strain>
    </source>
</reference>
<feature type="compositionally biased region" description="Pro residues" evidence="1">
    <location>
        <begin position="611"/>
        <end position="620"/>
    </location>
</feature>
<sequence length="793" mass="89697">MDESILPPAQVYNVNPLEDLFHPLQEAIVHHDYEQIIDYATQAIDQVLQLQLLSLYDLRAHAYAMKAKFPSAFFDAQRIVSFAPKSSLGYLRTASLYSMSGNQIRAIQMLDGGMIVKNYQNTLPKTTTKTSHTTMALVPPPPSLRGATDREAQLLIKAKSIATQKLQSRVDFIAKLPMETYSMIIAYLRHSTKMICLQVSMTWRERILYCSAAWTNLVIQNTEDEDELIEVSSFIGPFIKKLVLDTSNESVRSVCLQRMKEGYFRRIQSLKLTALATQNLRPHVAAISIAFWRVQHTLTHLDINFGHDANQLTLSDILSSCNSITDLVYTTEYSMVEQTGDFSTFETHDSLVNLQIKTAWIGKESMQLILQQCPHIRRLLLDGCEGSVLDAMDEYGHNLEIVGYNAKSPIPTLEELNNPLSSDCIYQEKEDTALIENGKRKGRRLRIIYANDGGGISVPAVHLLPLLYHNMKTLENIFVNLPGLSSSDLQHYSTLYPDFRFERIIRLSFWPHDGIQQFMMQAIRYTTTLKYLSVANVHDMDTFVTTIMEFKYPLTTLRLSRISTNTHREKLLELFEKYEHISYQAITPRTPLSSTPIPASTTSSLSLVHPPLLPPPPPPRRTSSTSKSPRARITSTTINTPTPSTEIQCLKRATFRKCDEITDEILAKLSKIQTLNELALCTLHSVTAEGVDQTLASLGPYQLISLKLAEMDMVTDKSIKKMGAMFHLSRIHLESLPHITDHGIRLLVEKSTVWGGPPLDKLIVRFCPLVTTGCMVYAKNRIRAVQFETCQKK</sequence>
<evidence type="ECO:0000256" key="1">
    <source>
        <dbReference type="SAM" id="MobiDB-lite"/>
    </source>
</evidence>
<dbReference type="Gene3D" id="1.20.1280.50">
    <property type="match status" value="1"/>
</dbReference>
<proteinExistence type="predicted"/>
<evidence type="ECO:0000313" key="3">
    <source>
        <dbReference type="Proteomes" id="UP001209540"/>
    </source>
</evidence>
<gene>
    <name evidence="2" type="ORF">BDA99DRAFT_536719</name>
</gene>